<evidence type="ECO:0000313" key="1">
    <source>
        <dbReference type="EMBL" id="KAG6955391.1"/>
    </source>
</evidence>
<reference evidence="1" key="1">
    <citation type="submission" date="2021-01" db="EMBL/GenBank/DDBJ databases">
        <title>Phytophthora aleatoria, a newly-described species from Pinus radiata is distinct from Phytophthora cactorum isolates based on comparative genomics.</title>
        <authorList>
            <person name="Mcdougal R."/>
            <person name="Panda P."/>
            <person name="Williams N."/>
            <person name="Studholme D.J."/>
        </authorList>
    </citation>
    <scope>NUCLEOTIDE SEQUENCE</scope>
    <source>
        <strain evidence="1">NZFS 3830</strain>
    </source>
</reference>
<dbReference type="AlphaFoldDB" id="A0A8T1U7G4"/>
<comment type="caution">
    <text evidence="1">The sequence shown here is derived from an EMBL/GenBank/DDBJ whole genome shotgun (WGS) entry which is preliminary data.</text>
</comment>
<dbReference type="EMBL" id="JAENGZ010000678">
    <property type="protein sequence ID" value="KAG6955391.1"/>
    <property type="molecule type" value="Genomic_DNA"/>
</dbReference>
<organism evidence="1 2">
    <name type="scientific">Phytophthora cactorum</name>
    <dbReference type="NCBI Taxonomy" id="29920"/>
    <lineage>
        <taxon>Eukaryota</taxon>
        <taxon>Sar</taxon>
        <taxon>Stramenopiles</taxon>
        <taxon>Oomycota</taxon>
        <taxon>Peronosporomycetes</taxon>
        <taxon>Peronosporales</taxon>
        <taxon>Peronosporaceae</taxon>
        <taxon>Phytophthora</taxon>
    </lineage>
</organism>
<gene>
    <name evidence="1" type="ORF">JG687_00011236</name>
</gene>
<name>A0A8T1U7G4_9STRA</name>
<protein>
    <submittedName>
        <fullName evidence="1">Uncharacterized protein</fullName>
    </submittedName>
</protein>
<proteinExistence type="predicted"/>
<sequence length="57" mass="6908">MKCMLGYHRKRMSAKTQEIILFLRLNWTLVTNEITSMAVWNARKEEVDNKEECYRVE</sequence>
<evidence type="ECO:0000313" key="2">
    <source>
        <dbReference type="Proteomes" id="UP000688947"/>
    </source>
</evidence>
<accession>A0A8T1U7G4</accession>
<dbReference type="OrthoDB" id="101998at2759"/>
<dbReference type="Proteomes" id="UP000688947">
    <property type="component" value="Unassembled WGS sequence"/>
</dbReference>